<proteinExistence type="predicted"/>
<protein>
    <submittedName>
        <fullName evidence="1">Uncharacterized protein</fullName>
    </submittedName>
</protein>
<reference evidence="1 2" key="1">
    <citation type="submission" date="2018-11" db="EMBL/GenBank/DDBJ databases">
        <authorList>
            <consortium name="Pathogen Informatics"/>
        </authorList>
    </citation>
    <scope>NUCLEOTIDE SEQUENCE [LARGE SCALE GENOMIC DNA]</scope>
    <source>
        <strain>Denwood</strain>
        <strain evidence="2">Zambia</strain>
    </source>
</reference>
<name>A0A3P8KZZ8_9TREM</name>
<evidence type="ECO:0000313" key="1">
    <source>
        <dbReference type="EMBL" id="VDP86046.1"/>
    </source>
</evidence>
<keyword evidence="2" id="KW-1185">Reference proteome</keyword>
<dbReference type="Proteomes" id="UP000269396">
    <property type="component" value="Unassembled WGS sequence"/>
</dbReference>
<gene>
    <name evidence="1" type="ORF">SMTD_LOCUS21934</name>
</gene>
<organism evidence="1 2">
    <name type="scientific">Schistosoma mattheei</name>
    <dbReference type="NCBI Taxonomy" id="31246"/>
    <lineage>
        <taxon>Eukaryota</taxon>
        <taxon>Metazoa</taxon>
        <taxon>Spiralia</taxon>
        <taxon>Lophotrochozoa</taxon>
        <taxon>Platyhelminthes</taxon>
        <taxon>Trematoda</taxon>
        <taxon>Digenea</taxon>
        <taxon>Strigeidida</taxon>
        <taxon>Schistosomatoidea</taxon>
        <taxon>Schistosomatidae</taxon>
        <taxon>Schistosoma</taxon>
    </lineage>
</organism>
<dbReference type="EMBL" id="UZAL01049116">
    <property type="protein sequence ID" value="VDP86046.1"/>
    <property type="molecule type" value="Genomic_DNA"/>
</dbReference>
<accession>A0A3P8KZZ8</accession>
<dbReference type="AlphaFoldDB" id="A0A3P8KZZ8"/>
<evidence type="ECO:0000313" key="2">
    <source>
        <dbReference type="Proteomes" id="UP000269396"/>
    </source>
</evidence>
<sequence length="37" mass="4237">MNSKFQSISQFTLNNVPHVLVTLPKIFGMRASKFVKK</sequence>